<comment type="caution">
    <text evidence="4">The sequence shown here is derived from an EMBL/GenBank/DDBJ whole genome shotgun (WGS) entry which is preliminary data.</text>
</comment>
<feature type="region of interest" description="Disordered" evidence="1">
    <location>
        <begin position="93"/>
        <end position="122"/>
    </location>
</feature>
<dbReference type="InterPro" id="IPR036680">
    <property type="entry name" value="SPOR-like_sf"/>
</dbReference>
<evidence type="ECO:0000256" key="2">
    <source>
        <dbReference type="SAM" id="Phobius"/>
    </source>
</evidence>
<keyword evidence="2" id="KW-0472">Membrane</keyword>
<keyword evidence="2" id="KW-0812">Transmembrane</keyword>
<dbReference type="RefSeq" id="WP_227206418.1">
    <property type="nucleotide sequence ID" value="NZ_JAJCLO010000004.1"/>
</dbReference>
<dbReference type="Proteomes" id="UP001215087">
    <property type="component" value="Unassembled WGS sequence"/>
</dbReference>
<feature type="transmembrane region" description="Helical" evidence="2">
    <location>
        <begin position="51"/>
        <end position="69"/>
    </location>
</feature>
<dbReference type="SUPFAM" id="SSF110997">
    <property type="entry name" value="Sporulation related repeat"/>
    <property type="match status" value="1"/>
</dbReference>
<gene>
    <name evidence="4" type="ORF">PTZ04_11390</name>
</gene>
<sequence>MEEKYCRNCGKRLRDDAGFCENCGHKKNNDKKEKVNVKQKKNHIAVSRQQLLILVAVLFVGVAGTLFALNQINNIQKKHNTGVDQSALNDAYKTEEKENTPTIKSTVPPTPSPLPKQTQPNESLGNYSIQLGAFSKKENAENCIAKAQNAGFSNLRMQLITRNGRNLYHVIIYGFQDIQAANERLDKVQKSGFDDAFVTKN</sequence>
<evidence type="ECO:0000259" key="3">
    <source>
        <dbReference type="PROSITE" id="PS51724"/>
    </source>
</evidence>
<protein>
    <submittedName>
        <fullName evidence="4">SPOR domain-containing protein</fullName>
    </submittedName>
</protein>
<feature type="domain" description="SPOR" evidence="3">
    <location>
        <begin position="121"/>
        <end position="201"/>
    </location>
</feature>
<dbReference type="EMBL" id="JAQSVD010000005">
    <property type="protein sequence ID" value="MDE1470855.1"/>
    <property type="molecule type" value="Genomic_DNA"/>
</dbReference>
<evidence type="ECO:0000313" key="4">
    <source>
        <dbReference type="EMBL" id="MDE1470855.1"/>
    </source>
</evidence>
<keyword evidence="5" id="KW-1185">Reference proteome</keyword>
<keyword evidence="2" id="KW-1133">Transmembrane helix</keyword>
<dbReference type="Pfam" id="PF05036">
    <property type="entry name" value="SPOR"/>
    <property type="match status" value="1"/>
</dbReference>
<evidence type="ECO:0000313" key="5">
    <source>
        <dbReference type="Proteomes" id="UP001215087"/>
    </source>
</evidence>
<organism evidence="4 5">
    <name type="scientific">Eubacterium limosum</name>
    <dbReference type="NCBI Taxonomy" id="1736"/>
    <lineage>
        <taxon>Bacteria</taxon>
        <taxon>Bacillati</taxon>
        <taxon>Bacillota</taxon>
        <taxon>Clostridia</taxon>
        <taxon>Eubacteriales</taxon>
        <taxon>Eubacteriaceae</taxon>
        <taxon>Eubacterium</taxon>
    </lineage>
</organism>
<reference evidence="4 5" key="1">
    <citation type="submission" date="2023-02" db="EMBL/GenBank/DDBJ databases">
        <title>Comparative genome analysis of Eubacterium limosum species.</title>
        <authorList>
            <person name="Bak J.E."/>
        </authorList>
    </citation>
    <scope>NUCLEOTIDE SEQUENCE [LARGE SCALE GENOMIC DNA]</scope>
    <source>
        <strain evidence="4 5">KGMB01548</strain>
    </source>
</reference>
<dbReference type="InterPro" id="IPR026870">
    <property type="entry name" value="Zinc_ribbon_dom"/>
</dbReference>
<dbReference type="Pfam" id="PF13240">
    <property type="entry name" value="Zn_Ribbon_1"/>
    <property type="match status" value="1"/>
</dbReference>
<dbReference type="PROSITE" id="PS51724">
    <property type="entry name" value="SPOR"/>
    <property type="match status" value="1"/>
</dbReference>
<proteinExistence type="predicted"/>
<name>A0ABT5USB5_EUBLI</name>
<dbReference type="Gene3D" id="3.30.70.1070">
    <property type="entry name" value="Sporulation related repeat"/>
    <property type="match status" value="1"/>
</dbReference>
<evidence type="ECO:0000256" key="1">
    <source>
        <dbReference type="SAM" id="MobiDB-lite"/>
    </source>
</evidence>
<dbReference type="InterPro" id="IPR007730">
    <property type="entry name" value="SPOR-like_dom"/>
</dbReference>
<accession>A0ABT5USB5</accession>